<organism evidence="1 2">
    <name type="scientific">Boletus reticuloceps</name>
    <dbReference type="NCBI Taxonomy" id="495285"/>
    <lineage>
        <taxon>Eukaryota</taxon>
        <taxon>Fungi</taxon>
        <taxon>Dikarya</taxon>
        <taxon>Basidiomycota</taxon>
        <taxon>Agaricomycotina</taxon>
        <taxon>Agaricomycetes</taxon>
        <taxon>Agaricomycetidae</taxon>
        <taxon>Boletales</taxon>
        <taxon>Boletineae</taxon>
        <taxon>Boletaceae</taxon>
        <taxon>Boletoideae</taxon>
        <taxon>Boletus</taxon>
    </lineage>
</organism>
<dbReference type="OrthoDB" id="2680741at2759"/>
<proteinExistence type="predicted"/>
<dbReference type="Proteomes" id="UP000683000">
    <property type="component" value="Unassembled WGS sequence"/>
</dbReference>
<evidence type="ECO:0000313" key="2">
    <source>
        <dbReference type="Proteomes" id="UP000683000"/>
    </source>
</evidence>
<protein>
    <submittedName>
        <fullName evidence="1">Uncharacterized protein</fullName>
    </submittedName>
</protein>
<keyword evidence="2" id="KW-1185">Reference proteome</keyword>
<evidence type="ECO:0000313" key="1">
    <source>
        <dbReference type="EMBL" id="KAG6372722.1"/>
    </source>
</evidence>
<comment type="caution">
    <text evidence="1">The sequence shown here is derived from an EMBL/GenBank/DDBJ whole genome shotgun (WGS) entry which is preliminary data.</text>
</comment>
<gene>
    <name evidence="1" type="ORF">JVT61DRAFT_7494</name>
</gene>
<dbReference type="AlphaFoldDB" id="A0A8I2YJB4"/>
<sequence>MSVASAGVTILRKIQEAIPERNDHTEDFVELTQSLSSKYPDLVLAWEQNVQEWEFDTTKPNPFEIKINDITQASICLQLAQADATAAAKSMQPPLHTEVTPSTLIDMGIELEDQQRRLVVDAERLGQHATDRQKAQLQQRLNLLTGRIEACVKIQTLFVPGVASLREVLQGKRDASHADRLHHPQDFPLLLPSSISRRVSCDKTLEEIEWKLREGQAHDALNELHQALRSKAYMLKFKDRFLQGQGANTRARNCLKSVEAKINASANKYRVAHRALVILGDFLGKVGWKNQLRHLAGDDIRSMLDGIEGARSEGRRRMSWIWLVFGYSESDTEDDAAGTGLQDAIHVEWCRTRARAYWWTEEVELLFEEQQRILRFLTWHADWWIAKANTCVVDDPVLTEGLVAYAERQASIRRSLKERFMHIWRDTQRFHQIAEGAGADDTTDTTQLAMSM</sequence>
<reference evidence="1" key="1">
    <citation type="submission" date="2021-03" db="EMBL/GenBank/DDBJ databases">
        <title>Evolutionary innovations through gain and loss of genes in the ectomycorrhizal Boletales.</title>
        <authorList>
            <person name="Wu G."/>
            <person name="Miyauchi S."/>
            <person name="Morin E."/>
            <person name="Yang Z.-L."/>
            <person name="Xu J."/>
            <person name="Martin F.M."/>
        </authorList>
    </citation>
    <scope>NUCLEOTIDE SEQUENCE</scope>
    <source>
        <strain evidence="1">BR01</strain>
    </source>
</reference>
<dbReference type="EMBL" id="JAGFBS010000026">
    <property type="protein sequence ID" value="KAG6372722.1"/>
    <property type="molecule type" value="Genomic_DNA"/>
</dbReference>
<name>A0A8I2YJB4_9AGAM</name>
<accession>A0A8I2YJB4</accession>